<feature type="domain" description="MRH" evidence="13">
    <location>
        <begin position="2068"/>
        <end position="2212"/>
    </location>
</feature>
<keyword evidence="6 11" id="KW-1133">Transmembrane helix</keyword>
<keyword evidence="7 11" id="KW-0472">Membrane</keyword>
<dbReference type="PROSITE" id="PS51914">
    <property type="entry name" value="MRH"/>
    <property type="match status" value="15"/>
</dbReference>
<evidence type="ECO:0000256" key="4">
    <source>
        <dbReference type="ARBA" id="ARBA00022729"/>
    </source>
</evidence>
<evidence type="ECO:0000256" key="2">
    <source>
        <dbReference type="ARBA" id="ARBA00022448"/>
    </source>
</evidence>
<feature type="domain" description="MRH" evidence="13">
    <location>
        <begin position="287"/>
        <end position="427"/>
    </location>
</feature>
<dbReference type="InterPro" id="IPR036943">
    <property type="entry name" value="FN_type2_sf"/>
</dbReference>
<feature type="transmembrane region" description="Helical" evidence="11">
    <location>
        <begin position="2237"/>
        <end position="2259"/>
    </location>
</feature>
<dbReference type="PANTHER" id="PTHR15071">
    <property type="entry name" value="MANNOSE-6-PHOSPHATE RECEPTOR FAMILY MEMBER"/>
    <property type="match status" value="1"/>
</dbReference>
<dbReference type="SUPFAM" id="SSF50911">
    <property type="entry name" value="Mannose 6-phosphate receptor domain"/>
    <property type="match status" value="15"/>
</dbReference>
<dbReference type="GeneTree" id="ENSGT00390000013943"/>
<keyword evidence="2" id="KW-0813">Transport</keyword>
<dbReference type="GO" id="GO:0007041">
    <property type="term" value="P:lysosomal transport"/>
    <property type="evidence" value="ECO:0007669"/>
    <property type="project" value="InterPro"/>
</dbReference>
<dbReference type="Pfam" id="PF00040">
    <property type="entry name" value="fn2"/>
    <property type="match status" value="1"/>
</dbReference>
<evidence type="ECO:0000259" key="13">
    <source>
        <dbReference type="PROSITE" id="PS51914"/>
    </source>
</evidence>
<evidence type="ECO:0000256" key="10">
    <source>
        <dbReference type="SAM" id="MobiDB-lite"/>
    </source>
</evidence>
<dbReference type="PRINTS" id="PR00013">
    <property type="entry name" value="FNTYPEII"/>
</dbReference>
<evidence type="ECO:0000256" key="8">
    <source>
        <dbReference type="ARBA" id="ARBA00023157"/>
    </source>
</evidence>
<dbReference type="PROSITE" id="PS00023">
    <property type="entry name" value="FN2_1"/>
    <property type="match status" value="1"/>
</dbReference>
<dbReference type="SUPFAM" id="SSF57440">
    <property type="entry name" value="Kringle-like"/>
    <property type="match status" value="1"/>
</dbReference>
<keyword evidence="8 9" id="KW-1015">Disulfide bond</keyword>
<feature type="compositionally biased region" description="Basic residues" evidence="10">
    <location>
        <begin position="2364"/>
        <end position="2377"/>
    </location>
</feature>
<dbReference type="InterPro" id="IPR044865">
    <property type="entry name" value="MRH_dom"/>
</dbReference>
<evidence type="ECO:0000313" key="14">
    <source>
        <dbReference type="Ensembl" id="ENSSFOP00015079159.1"/>
    </source>
</evidence>
<protein>
    <submittedName>
        <fullName evidence="14">Insulin-like growth factor 2 receptor</fullName>
    </submittedName>
</protein>
<dbReference type="Proteomes" id="UP000694397">
    <property type="component" value="Chromosome 1"/>
</dbReference>
<dbReference type="InterPro" id="IPR009011">
    <property type="entry name" value="Man6P_isomerase_rcpt-bd_dom_sf"/>
</dbReference>
<feature type="disulfide bond" evidence="9">
    <location>
        <begin position="1852"/>
        <end position="1879"/>
    </location>
</feature>
<evidence type="ECO:0000256" key="7">
    <source>
        <dbReference type="ARBA" id="ARBA00023136"/>
    </source>
</evidence>
<feature type="domain" description="MRH" evidence="13">
    <location>
        <begin position="722"/>
        <end position="871"/>
    </location>
</feature>
<dbReference type="GO" id="GO:0005802">
    <property type="term" value="C:trans-Golgi network"/>
    <property type="evidence" value="ECO:0007669"/>
    <property type="project" value="TreeGrafter"/>
</dbReference>
<keyword evidence="15" id="KW-1185">Reference proteome</keyword>
<keyword evidence="3 11" id="KW-0812">Transmembrane</keyword>
<feature type="domain" description="MRH" evidence="13">
    <location>
        <begin position="1167"/>
        <end position="1303"/>
    </location>
</feature>
<evidence type="ECO:0000256" key="5">
    <source>
        <dbReference type="ARBA" id="ARBA00022737"/>
    </source>
</evidence>
<dbReference type="SMART" id="SM01404">
    <property type="entry name" value="CIMR"/>
    <property type="match status" value="14"/>
</dbReference>
<feature type="domain" description="MRH" evidence="13">
    <location>
        <begin position="1929"/>
        <end position="2060"/>
    </location>
</feature>
<keyword evidence="4" id="KW-0732">Signal</keyword>
<dbReference type="FunFam" id="2.70.130.10:FF:000004">
    <property type="entry name" value="Insulin-like growth factor 2 receptor"/>
    <property type="match status" value="1"/>
</dbReference>
<dbReference type="InterPro" id="IPR013806">
    <property type="entry name" value="Kringle-like"/>
</dbReference>
<sequence length="2394" mass="264283">VQHFALGVVESSRLHSRYQWEAIDQGTGVRYSMKLCSSSPATACGESSAICAHDLTANRNQSVGELSLLKLSDSVLDFNTTQKCTGGQGNIRTSISFQCAKTMGAPEFVTMLECVRYFEWRTYVACKRDKFKPQKEVPCYVFDADGKKHDLNPLIQITDGYSVDDSDDSAELYINICRSISESRSGSNCPADAAACLVTSEGTFGVGRPTWPLEQQSSDRLKLRYEGDDSSKPLSCGVHTPAVTITFICPSRRQEGRDPRLTASTNCRYEVEWVTEYACHRDYLESNSCVLTSKQHDISINLTPLTLRSDPDGKESYRYYLNVCGETNAGECQDAKGYVSVCQVKDSGDVRKIAGRYLNQTLRYSDGDLTLIYPGGSTCSSGFQRMTIINFECNQTAGNEGRGSPVFTGESDCTYYFDWQTAYACVKEKENLLCGVSDGRKHYDLSPLTRYPDSEIVQNWEAVEGSAPESDRKRFYINICHKVLLQGATSECPEDAAICAVGDHSLGKFLSEPQKRDKSIYLEYTEGETCSGGRKIKTTVSLFCKPGDLESPPVLRRVSSNGCEYEFEWHTAAACVLSKTEGDDCRVSDSQAGFSFDLSPLTKHGSAYNVSDSQYTYYLNVCGNVSAAKCPNTAGACQVDKMGQSWNLGGSNSKLSYYDGMIHLSYRNGSRYNDDKHTQRSTLISFLCDHEAGAGWPEYQEEDKFTYNFRWYTAYACPERVLECIVTDPRTLQQYDLSSLSRAEGYGRNWEAIDPNTKRKYYINVCRPLNAVEGCDRLASVCEVSYDKATESVSISNLGVAKRGPQIEDVDHLLLEYTGGSSCEAEGQRTTFTTRIHLTCLRGAVASGPRFLMFQNCTATFVWHTEAACVISTTEEQNQTCSLKDPNTGFEFNLQPLNSSSGYTAQGNSKTFKVNICGAVRECGTIGDKHVAGCEMDNGHPVAPVGLKKSLKFSTDGQLTLTYEGELDPKTGMRDAFTIGFVCDQDENPGTLSLVREEMSTSDHIIHDVFFEFRTALACLPAPVDCHIIDSNGNEYDLSDLSRDDRPWEAVDASGQTQLQRFYINVCKPLPRVPGCPGGALGACAKMGGRGVNLGYVQSSPQASPDGSISIVYLNGEKCESSRYSTRILFECDDRPGSPMFDRMDGCEYVFIWRTSEACPIRRVQGEKCQVRDPRSGHVFNLMSLSNKDYVVKSGKYEYHLAVCADIRSAICMHKDRDSDSVAVCQVDGQSQKVAGLATQNLTYDDGLIMINYTGGDVCHKIYKRSTAILFACDHSKGAPEFMHETADCTYVFEWHTALACVPFKTTSCTFNDGNGNSYDLSPLSLSRDNWVVELETGNHTRYYINVCKSLVPQRAWKCPSSAASCLKSRDQYISLGEAESGPRFEKKVLVLKYTNGAPCRDNRRNRTTIIRFRCDRDKVDSRPTLVTAIEDCVYTFVWFTAAACPLKSSEHGQCRVTNPVTGHLFDLNSLNREDGYTVYDHKNRRKMFRLNICGAAANFGCEDETAINGGRYNQNLTYRDQVVQLTYSGGSVCDANHTLTHKSVISFVCKTSSVGEDGPVLVDSDPNECIHFFSWHTPLVCEQQVRCSVWNGTSLIDLSPLAHRTGYHRANSEDLDPDQYTKKKLSSDFYVNICGPLNPIPGVNCPPGAAVCMDPPDGPPVDIGRVASTPLLVNNEVSISFSSTTVCVYNSTLNYNSIIRFTCESSTELGVPQMIGRMQCQYVFEWATPLVCPDSVTTKGCTLTDERLQFTFDLSPLSRTVQRVRSGSGGYQISVCGSVSEQRCKGSAVCLTSTDSATSFGNSKAMTMDYKHEEEAVIMQYGGGDPCPPVTTSGEMCVFPFKFLDKVYSQCTTAGRTDGQLWCSTTSDFNADKQWGFCSAGLNSRSSSILFTCNRGTGLGTPQLLSETLGCTSTFQWETEVVCPPRKMECKLVHEHQSYDLRMISSLTSPWRFSHNSDAYYLNLCQGIHGGLTDCPESAAVCRHTRGGQTQVLGRVHTQVMAFRVNYTNGEAVCGNGKPAKTVIQLSCGNTVGAPTLQRVDEQACEFWLHWGTRAACAVTVQDVEMVNGTIKVPDTGAVFSLGALYNRLHQASGDIRSNGDTYIYEIQLSGITNASSTNCLGANICQVKMNGNYFRKIGLSSKVKYFIKDGNLDVLVASESKCGRDSSKMVSSTILFHCSPTAGEGIPEFLLEADGCQYLFIWHTSDVCKLFTVDSNRQTSGGTEGNMGLSGRSQAVGAVLSLLLIVLTACLLILLLYKRERRELVMQKVTGCCRRRSTISYKYSKVMMRYLSAASRNGKETQENGHITTRPVHADALSSLPLDEQDSEDEVLTVPGVRVHAPTGQDSDEDLVGLLEANERKGRTKRKEKLRRKRAPAPGSFHDDSDEDLLKV</sequence>
<accession>A0A8C9WS16</accession>
<dbReference type="FunFam" id="2.70.130.10:FF:000016">
    <property type="entry name" value="Insulin-like growth factor 2 receptor"/>
    <property type="match status" value="1"/>
</dbReference>
<feature type="domain" description="MRH" evidence="13">
    <location>
        <begin position="1024"/>
        <end position="1161"/>
    </location>
</feature>
<dbReference type="Pfam" id="PF00878">
    <property type="entry name" value="CIMR"/>
    <property type="match status" value="13"/>
</dbReference>
<dbReference type="PANTHER" id="PTHR15071:SF17">
    <property type="entry name" value="CATION-INDEPENDENT MANNOSE-6-PHOSPHATE RECEPTOR"/>
    <property type="match status" value="1"/>
</dbReference>
<dbReference type="FunFam" id="2.70.130.10:FF:000006">
    <property type="entry name" value="Insulin-like growth factor 2 receptor"/>
    <property type="match status" value="1"/>
</dbReference>
<feature type="region of interest" description="Disordered" evidence="10">
    <location>
        <begin position="2338"/>
        <end position="2394"/>
    </location>
</feature>
<feature type="domain" description="MRH" evidence="13">
    <location>
        <begin position="879"/>
        <end position="1021"/>
    </location>
</feature>
<dbReference type="InterPro" id="IPR000562">
    <property type="entry name" value="FN_type2_dom"/>
</dbReference>
<dbReference type="PROSITE" id="PS51092">
    <property type="entry name" value="FN2_2"/>
    <property type="match status" value="1"/>
</dbReference>
<dbReference type="GO" id="GO:0000139">
    <property type="term" value="C:Golgi membrane"/>
    <property type="evidence" value="ECO:0007669"/>
    <property type="project" value="UniProtKB-SubCell"/>
</dbReference>
<evidence type="ECO:0000256" key="6">
    <source>
        <dbReference type="ARBA" id="ARBA00022989"/>
    </source>
</evidence>
<organism evidence="14 15">
    <name type="scientific">Scleropages formosus</name>
    <name type="common">Asian bonytongue</name>
    <name type="synonym">Osteoglossum formosum</name>
    <dbReference type="NCBI Taxonomy" id="113540"/>
    <lineage>
        <taxon>Eukaryota</taxon>
        <taxon>Metazoa</taxon>
        <taxon>Chordata</taxon>
        <taxon>Craniata</taxon>
        <taxon>Vertebrata</taxon>
        <taxon>Euteleostomi</taxon>
        <taxon>Actinopterygii</taxon>
        <taxon>Neopterygii</taxon>
        <taxon>Teleostei</taxon>
        <taxon>Osteoglossocephala</taxon>
        <taxon>Osteoglossomorpha</taxon>
        <taxon>Osteoglossiformes</taxon>
        <taxon>Osteoglossidae</taxon>
        <taxon>Scleropages</taxon>
    </lineage>
</organism>
<dbReference type="Gene3D" id="2.10.10.10">
    <property type="entry name" value="Fibronectin, type II, collagen-binding"/>
    <property type="match status" value="1"/>
</dbReference>
<reference evidence="14" key="2">
    <citation type="submission" date="2025-08" db="UniProtKB">
        <authorList>
            <consortium name="Ensembl"/>
        </authorList>
    </citation>
    <scope>IDENTIFICATION</scope>
</reference>
<dbReference type="OrthoDB" id="4504960at2759"/>
<feature type="disulfide bond" evidence="9">
    <location>
        <begin position="1838"/>
        <end position="1864"/>
    </location>
</feature>
<feature type="domain" description="MRH" evidence="13">
    <location>
        <begin position="583"/>
        <end position="719"/>
    </location>
</feature>
<dbReference type="Ensembl" id="ENSSFOT00015041523.1">
    <property type="protein sequence ID" value="ENSSFOP00015079159.1"/>
    <property type="gene ID" value="ENSSFOG00015015368.2"/>
</dbReference>
<dbReference type="Gene3D" id="2.70.130.10">
    <property type="entry name" value="Mannose-6-phosphate receptor binding domain"/>
    <property type="match status" value="15"/>
</dbReference>
<dbReference type="GO" id="GO:0038023">
    <property type="term" value="F:signaling receptor activity"/>
    <property type="evidence" value="ECO:0007669"/>
    <property type="project" value="InterPro"/>
</dbReference>
<feature type="domain" description="MRH" evidence="13">
    <location>
        <begin position="1307"/>
        <end position="1447"/>
    </location>
</feature>
<proteinExistence type="predicted"/>
<evidence type="ECO:0000256" key="11">
    <source>
        <dbReference type="SAM" id="Phobius"/>
    </source>
</evidence>
<feature type="domain" description="MRH" evidence="13">
    <location>
        <begin position="432"/>
        <end position="577"/>
    </location>
</feature>
<dbReference type="InterPro" id="IPR000479">
    <property type="entry name" value="CIMR_rpt"/>
</dbReference>
<feature type="domain" description="MRH" evidence="13">
    <location>
        <begin position="1453"/>
        <end position="1584"/>
    </location>
</feature>
<evidence type="ECO:0000313" key="15">
    <source>
        <dbReference type="Proteomes" id="UP000694397"/>
    </source>
</evidence>
<comment type="subcellular location">
    <subcellularLocation>
        <location evidence="1">Endomembrane system</location>
    </subcellularLocation>
</comment>
<dbReference type="FunFam" id="2.10.10.10:FF:000001">
    <property type="entry name" value="Fibronectin 1a isoform 1"/>
    <property type="match status" value="1"/>
</dbReference>
<dbReference type="FunFam" id="2.70.130.10:FF:000005">
    <property type="entry name" value="Insulin-like growth factor 2 receptor"/>
    <property type="match status" value="1"/>
</dbReference>
<dbReference type="FunFam" id="2.70.130.10:FF:000011">
    <property type="entry name" value="Insulin-like growth factor 2 receptor"/>
    <property type="match status" value="1"/>
</dbReference>
<dbReference type="GO" id="GO:0005537">
    <property type="term" value="F:D-mannose binding"/>
    <property type="evidence" value="ECO:0007669"/>
    <property type="project" value="InterPro"/>
</dbReference>
<evidence type="ECO:0000256" key="1">
    <source>
        <dbReference type="ARBA" id="ARBA00004308"/>
    </source>
</evidence>
<feature type="domain" description="Fibronectin type-II" evidence="12">
    <location>
        <begin position="1833"/>
        <end position="1881"/>
    </location>
</feature>
<dbReference type="CDD" id="cd00062">
    <property type="entry name" value="FN2"/>
    <property type="match status" value="1"/>
</dbReference>
<feature type="domain" description="MRH" evidence="13">
    <location>
        <begin position="8"/>
        <end position="128"/>
    </location>
</feature>
<dbReference type="FunFam" id="2.70.130.10:FF:000020">
    <property type="entry name" value="Insulin-like growth factor 2 receptor"/>
    <property type="match status" value="1"/>
</dbReference>
<dbReference type="FunFam" id="2.70.130.10:FF:000009">
    <property type="entry name" value="Insulin-like growth factor 2 receptor"/>
    <property type="match status" value="1"/>
</dbReference>
<name>A0A8C9WS16_SCLFO</name>
<evidence type="ECO:0000259" key="12">
    <source>
        <dbReference type="PROSITE" id="PS51092"/>
    </source>
</evidence>
<reference evidence="14" key="3">
    <citation type="submission" date="2025-09" db="UniProtKB">
        <authorList>
            <consortium name="Ensembl"/>
        </authorList>
    </citation>
    <scope>IDENTIFICATION</scope>
</reference>
<feature type="domain" description="MRH" evidence="13">
    <location>
        <begin position="1586"/>
        <end position="1735"/>
    </location>
</feature>
<dbReference type="GO" id="GO:0010008">
    <property type="term" value="C:endosome membrane"/>
    <property type="evidence" value="ECO:0007669"/>
    <property type="project" value="UniProtKB-SubCell"/>
</dbReference>
<evidence type="ECO:0000256" key="9">
    <source>
        <dbReference type="PROSITE-ProRule" id="PRU00479"/>
    </source>
</evidence>
<gene>
    <name evidence="14" type="primary">IGF2R</name>
    <name evidence="14" type="synonym">igf2r</name>
</gene>
<feature type="domain" description="MRH" evidence="13">
    <location>
        <begin position="137"/>
        <end position="281"/>
    </location>
</feature>
<dbReference type="FunFam" id="2.70.130.10:FF:000017">
    <property type="entry name" value="Insulin-like growth factor 2 receptor"/>
    <property type="match status" value="1"/>
</dbReference>
<dbReference type="SMART" id="SM00059">
    <property type="entry name" value="FN2"/>
    <property type="match status" value="1"/>
</dbReference>
<feature type="domain" description="MRH" evidence="13">
    <location>
        <begin position="1740"/>
        <end position="1926"/>
    </location>
</feature>
<dbReference type="FunFam" id="2.70.130.10:FF:000015">
    <property type="entry name" value="Insulin-like growth factor 2 receptor"/>
    <property type="match status" value="1"/>
</dbReference>
<reference evidence="14 15" key="1">
    <citation type="submission" date="2019-04" db="EMBL/GenBank/DDBJ databases">
        <authorList>
            <consortium name="Wellcome Sanger Institute Data Sharing"/>
        </authorList>
    </citation>
    <scope>NUCLEOTIDE SEQUENCE [LARGE SCALE GENOMIC DNA]</scope>
</reference>
<keyword evidence="5" id="KW-0677">Repeat</keyword>
<evidence type="ECO:0000256" key="3">
    <source>
        <dbReference type="ARBA" id="ARBA00022692"/>
    </source>
</evidence>